<sequence length="1362" mass="154279">MLVRTLTNLLFLLSLLLSAGVRGQTAPHLFTQYKFHRLNEANGLTNNIVTDIVQDSLGQIWVGTEEGLFRYQGTKFQPFLKDREDTNTLPNNYVWKLFVDEQNNIWTMTDNGVGMYSYQTDCIRRFMPEQLVGGVTSMARAPDGTLYFGRYEGGIWQVRDGQARLLPLFDPVSQQNMNGLGVLHMSIAQNTLWAVVSERGLLSIDLATERVRYLSAQEICGQERLKVFDLYVDAEARVWLGSNAGVFRSDPSPTGAGAFRPVLTDALPPDDYLSICLDNTDQLWVGSRQHGVYAFRQQPEGTYRPSEHFAPSFGDDGISHRTISKIFQDDEGLFWLGTHNGGVNVFNPEGELVRFLTYQFYNPASLSYQNVWGMCEVGDGTIWVGTDGKGINRLDPKTGVVDRHFLPDLQDKAILCLMEDSRSRVWIGTYANGVYLYDRRSDRLSTFRVGSEHTQLQVNDIRAFFETPSGKVYVGTNQDGLYTFEEETGRLVQVVGSAGLDIRAITSTRDQQLWLGTYGQGLLHYDERRGSFTNHHWAQHDEFAKEVIFDIYRDGSTLWLGTRHHGLLAFDTQTLTYTHFADVKRINESAISGVTKDALGNLWITTNTEVIAFDPVQRRVFPFSSNGNFQTGHANYGSIFRADAGFVVVGGINGMNLFYPEQLFQTEVTRNVVFNELKILNKTANAVNSDVFPAGKSIFLTDRVMLDHKDNIFSIGFSIPGFNVSKQNEVAYRLEGYETEWQYGANDAATTYRNVPPGHYTFQVKNLQTDTLTRQLAIAIAPPFWRTWQAYGLYALVLALLIWWFNRFMHSRIILKQKLAFEKELREKEHHVMQEKLRFYTNFSHELKTPLTLIQGPVNDLARTIEDPDQRQYLQLIQKNTRILLKFIERMLEFRKLEMNKTILNVGRHNLTILAQEEAERFAYLAKEKRIKFGFYCESELHAWVDLEKMQIILSNLLSNAIKFTGEGKAIHFGIAQHQEQLVIEVKDDGVGIEATEVKNIFSPFYQASNSVGAGGTGIGLALCKSLVELHGGTITVRSQAGKGTQFRVQLPLGKDHLLEKPHVRFVVTDAETQEAPRWADSEQQLAADESAVNDQVMLVVDDNQDILTYVHSLFKGEFRVITAENGKEALEKATHHIPDLIISDMMMPEMDGIALSKALKENMATSHIPIILLTAKNSNQAKIDGFEIGVDDYITKPFHSELLLARVKNILNKRKLLELKYGVNELMDPATRQGSREEDFVLQVEAAILGMLEKGTFEVPELCREMGMSQTSLYRKIKSIAGVSTQLFIRKIKVKRAAQLMLQGQGTITEIAYALDFADLKYFRKCFKEQYQMTPSEFIAAHPTAAPPQDDLMQAFLDVKK</sequence>
<dbReference type="InterPro" id="IPR036097">
    <property type="entry name" value="HisK_dim/P_sf"/>
</dbReference>
<evidence type="ECO:0000256" key="6">
    <source>
        <dbReference type="ARBA" id="ARBA00022777"/>
    </source>
</evidence>
<dbReference type="RefSeq" id="WP_089684371.1">
    <property type="nucleotide sequence ID" value="NZ_FNFO01000007.1"/>
</dbReference>
<dbReference type="Gene3D" id="2.130.10.10">
    <property type="entry name" value="YVTN repeat-like/Quinoprotein amine dehydrogenase"/>
    <property type="match status" value="2"/>
</dbReference>
<organism evidence="16 17">
    <name type="scientific">Catalinimonas alkaloidigena</name>
    <dbReference type="NCBI Taxonomy" id="1075417"/>
    <lineage>
        <taxon>Bacteria</taxon>
        <taxon>Pseudomonadati</taxon>
        <taxon>Bacteroidota</taxon>
        <taxon>Cytophagia</taxon>
        <taxon>Cytophagales</taxon>
        <taxon>Catalimonadaceae</taxon>
        <taxon>Catalinimonas</taxon>
    </lineage>
</organism>
<dbReference type="Pfam" id="PF12833">
    <property type="entry name" value="HTH_18"/>
    <property type="match status" value="1"/>
</dbReference>
<dbReference type="Proteomes" id="UP000198510">
    <property type="component" value="Unassembled WGS sequence"/>
</dbReference>
<keyword evidence="5" id="KW-0547">Nucleotide-binding</keyword>
<dbReference type="PROSITE" id="PS50110">
    <property type="entry name" value="RESPONSE_REGULATORY"/>
    <property type="match status" value="1"/>
</dbReference>
<feature type="signal peptide" evidence="12">
    <location>
        <begin position="1"/>
        <end position="19"/>
    </location>
</feature>
<accession>A0A1G9LLS6</accession>
<dbReference type="SMART" id="SM00448">
    <property type="entry name" value="REC"/>
    <property type="match status" value="1"/>
</dbReference>
<dbReference type="GO" id="GO:0003700">
    <property type="term" value="F:DNA-binding transcription factor activity"/>
    <property type="evidence" value="ECO:0007669"/>
    <property type="project" value="InterPro"/>
</dbReference>
<reference evidence="16 17" key="1">
    <citation type="submission" date="2016-10" db="EMBL/GenBank/DDBJ databases">
        <authorList>
            <person name="de Groot N.N."/>
        </authorList>
    </citation>
    <scope>NUCLEOTIDE SEQUENCE [LARGE SCALE GENOMIC DNA]</scope>
    <source>
        <strain evidence="16 17">DSM 25186</strain>
    </source>
</reference>
<dbReference type="CDD" id="cd00075">
    <property type="entry name" value="HATPase"/>
    <property type="match status" value="1"/>
</dbReference>
<dbReference type="InterPro" id="IPR011123">
    <property type="entry name" value="Y_Y_Y"/>
</dbReference>
<evidence type="ECO:0000256" key="5">
    <source>
        <dbReference type="ARBA" id="ARBA00022741"/>
    </source>
</evidence>
<dbReference type="STRING" id="1075417.SAMN05421823_10793"/>
<dbReference type="GO" id="GO:0043565">
    <property type="term" value="F:sequence-specific DNA binding"/>
    <property type="evidence" value="ECO:0007669"/>
    <property type="project" value="InterPro"/>
</dbReference>
<dbReference type="SUPFAM" id="SSF55874">
    <property type="entry name" value="ATPase domain of HSP90 chaperone/DNA topoisomerase II/histidine kinase"/>
    <property type="match status" value="1"/>
</dbReference>
<dbReference type="GO" id="GO:0000155">
    <property type="term" value="F:phosphorelay sensor kinase activity"/>
    <property type="evidence" value="ECO:0007669"/>
    <property type="project" value="InterPro"/>
</dbReference>
<keyword evidence="3 11" id="KW-0597">Phosphoprotein</keyword>
<evidence type="ECO:0000313" key="16">
    <source>
        <dbReference type="EMBL" id="SDL62920.1"/>
    </source>
</evidence>
<dbReference type="SUPFAM" id="SSF46689">
    <property type="entry name" value="Homeodomain-like"/>
    <property type="match status" value="1"/>
</dbReference>
<evidence type="ECO:0000256" key="4">
    <source>
        <dbReference type="ARBA" id="ARBA00022679"/>
    </source>
</evidence>
<dbReference type="SMART" id="SM00387">
    <property type="entry name" value="HATPase_c"/>
    <property type="match status" value="1"/>
</dbReference>
<proteinExistence type="predicted"/>
<dbReference type="InterPro" id="IPR005467">
    <property type="entry name" value="His_kinase_dom"/>
</dbReference>
<dbReference type="InterPro" id="IPR013783">
    <property type="entry name" value="Ig-like_fold"/>
</dbReference>
<evidence type="ECO:0000313" key="17">
    <source>
        <dbReference type="Proteomes" id="UP000198510"/>
    </source>
</evidence>
<dbReference type="SMART" id="SM00342">
    <property type="entry name" value="HTH_ARAC"/>
    <property type="match status" value="1"/>
</dbReference>
<keyword evidence="8" id="KW-0902">Two-component regulatory system</keyword>
<evidence type="ECO:0000259" key="13">
    <source>
        <dbReference type="PROSITE" id="PS01124"/>
    </source>
</evidence>
<evidence type="ECO:0000256" key="9">
    <source>
        <dbReference type="ARBA" id="ARBA00023015"/>
    </source>
</evidence>
<dbReference type="InterPro" id="IPR009057">
    <property type="entry name" value="Homeodomain-like_sf"/>
</dbReference>
<evidence type="ECO:0000256" key="8">
    <source>
        <dbReference type="ARBA" id="ARBA00023012"/>
    </source>
</evidence>
<dbReference type="PRINTS" id="PR00344">
    <property type="entry name" value="BCTRLSENSOR"/>
</dbReference>
<evidence type="ECO:0000256" key="12">
    <source>
        <dbReference type="SAM" id="SignalP"/>
    </source>
</evidence>
<dbReference type="InterPro" id="IPR018060">
    <property type="entry name" value="HTH_AraC"/>
</dbReference>
<dbReference type="PANTHER" id="PTHR43547">
    <property type="entry name" value="TWO-COMPONENT HISTIDINE KINASE"/>
    <property type="match status" value="1"/>
</dbReference>
<evidence type="ECO:0000259" key="14">
    <source>
        <dbReference type="PROSITE" id="PS50109"/>
    </source>
</evidence>
<dbReference type="Gene3D" id="3.40.50.2300">
    <property type="match status" value="1"/>
</dbReference>
<dbReference type="PANTHER" id="PTHR43547:SF2">
    <property type="entry name" value="HYBRID SIGNAL TRANSDUCTION HISTIDINE KINASE C"/>
    <property type="match status" value="1"/>
</dbReference>
<keyword evidence="9" id="KW-0805">Transcription regulation</keyword>
<dbReference type="SUPFAM" id="SSF63829">
    <property type="entry name" value="Calcium-dependent phosphotriesterase"/>
    <property type="match status" value="3"/>
</dbReference>
<dbReference type="EC" id="2.7.13.3" evidence="2"/>
<dbReference type="InterPro" id="IPR001789">
    <property type="entry name" value="Sig_transdc_resp-reg_receiver"/>
</dbReference>
<keyword evidence="12" id="KW-0732">Signal</keyword>
<dbReference type="FunFam" id="3.30.565.10:FF:000037">
    <property type="entry name" value="Hybrid sensor histidine kinase/response regulator"/>
    <property type="match status" value="1"/>
</dbReference>
<evidence type="ECO:0000256" key="7">
    <source>
        <dbReference type="ARBA" id="ARBA00022840"/>
    </source>
</evidence>
<dbReference type="PROSITE" id="PS50109">
    <property type="entry name" value="HIS_KIN"/>
    <property type="match status" value="1"/>
</dbReference>
<feature type="chain" id="PRO_5011586419" description="histidine kinase" evidence="12">
    <location>
        <begin position="20"/>
        <end position="1362"/>
    </location>
</feature>
<evidence type="ECO:0000256" key="3">
    <source>
        <dbReference type="ARBA" id="ARBA00022553"/>
    </source>
</evidence>
<name>A0A1G9LLS6_9BACT</name>
<dbReference type="Gene3D" id="1.10.287.130">
    <property type="match status" value="1"/>
</dbReference>
<dbReference type="InterPro" id="IPR004358">
    <property type="entry name" value="Sig_transdc_His_kin-like_C"/>
</dbReference>
<dbReference type="Pfam" id="PF07494">
    <property type="entry name" value="Reg_prop"/>
    <property type="match status" value="3"/>
</dbReference>
<dbReference type="InterPro" id="IPR003594">
    <property type="entry name" value="HATPase_dom"/>
</dbReference>
<dbReference type="Pfam" id="PF07495">
    <property type="entry name" value="Y_Y_Y"/>
    <property type="match status" value="1"/>
</dbReference>
<feature type="domain" description="HTH araC/xylS-type" evidence="13">
    <location>
        <begin position="1243"/>
        <end position="1342"/>
    </location>
</feature>
<dbReference type="SMART" id="SM00388">
    <property type="entry name" value="HisKA"/>
    <property type="match status" value="1"/>
</dbReference>
<gene>
    <name evidence="16" type="ORF">SAMN05421823_10793</name>
</gene>
<feature type="domain" description="Response regulatory" evidence="15">
    <location>
        <begin position="1097"/>
        <end position="1212"/>
    </location>
</feature>
<comment type="catalytic activity">
    <reaction evidence="1">
        <text>ATP + protein L-histidine = ADP + protein N-phospho-L-histidine.</text>
        <dbReference type="EC" id="2.7.13.3"/>
    </reaction>
</comment>
<dbReference type="CDD" id="cd17574">
    <property type="entry name" value="REC_OmpR"/>
    <property type="match status" value="1"/>
</dbReference>
<dbReference type="InterPro" id="IPR036890">
    <property type="entry name" value="HATPase_C_sf"/>
</dbReference>
<dbReference type="Gene3D" id="2.60.40.10">
    <property type="entry name" value="Immunoglobulins"/>
    <property type="match status" value="1"/>
</dbReference>
<dbReference type="Gene3D" id="3.30.565.10">
    <property type="entry name" value="Histidine kinase-like ATPase, C-terminal domain"/>
    <property type="match status" value="1"/>
</dbReference>
<dbReference type="InterPro" id="IPR003661">
    <property type="entry name" value="HisK_dim/P_dom"/>
</dbReference>
<dbReference type="InterPro" id="IPR015943">
    <property type="entry name" value="WD40/YVTN_repeat-like_dom_sf"/>
</dbReference>
<dbReference type="SUPFAM" id="SSF47384">
    <property type="entry name" value="Homodimeric domain of signal transducing histidine kinase"/>
    <property type="match status" value="1"/>
</dbReference>
<keyword evidence="6 16" id="KW-0418">Kinase</keyword>
<dbReference type="GO" id="GO:0005524">
    <property type="term" value="F:ATP binding"/>
    <property type="evidence" value="ECO:0007669"/>
    <property type="project" value="UniProtKB-KW"/>
</dbReference>
<dbReference type="Gene3D" id="1.10.10.60">
    <property type="entry name" value="Homeodomain-like"/>
    <property type="match status" value="1"/>
</dbReference>
<feature type="modified residue" description="4-aspartylphosphate" evidence="11">
    <location>
        <position position="1145"/>
    </location>
</feature>
<dbReference type="EMBL" id="FNFO01000007">
    <property type="protein sequence ID" value="SDL62920.1"/>
    <property type="molecule type" value="Genomic_DNA"/>
</dbReference>
<dbReference type="InterPro" id="IPR011110">
    <property type="entry name" value="Reg_prop"/>
</dbReference>
<dbReference type="InterPro" id="IPR011006">
    <property type="entry name" value="CheY-like_superfamily"/>
</dbReference>
<feature type="domain" description="Histidine kinase" evidence="14">
    <location>
        <begin position="842"/>
        <end position="1055"/>
    </location>
</feature>
<dbReference type="Pfam" id="PF00512">
    <property type="entry name" value="HisKA"/>
    <property type="match status" value="1"/>
</dbReference>
<dbReference type="OrthoDB" id="9806995at2"/>
<protein>
    <recommendedName>
        <fullName evidence="2">histidine kinase</fullName>
        <ecNumber evidence="2">2.7.13.3</ecNumber>
    </recommendedName>
</protein>
<evidence type="ECO:0000256" key="1">
    <source>
        <dbReference type="ARBA" id="ARBA00000085"/>
    </source>
</evidence>
<evidence type="ECO:0000256" key="11">
    <source>
        <dbReference type="PROSITE-ProRule" id="PRU00169"/>
    </source>
</evidence>
<keyword evidence="7" id="KW-0067">ATP-binding</keyword>
<evidence type="ECO:0000256" key="2">
    <source>
        <dbReference type="ARBA" id="ARBA00012438"/>
    </source>
</evidence>
<keyword evidence="10" id="KW-0804">Transcription</keyword>
<dbReference type="CDD" id="cd00082">
    <property type="entry name" value="HisKA"/>
    <property type="match status" value="1"/>
</dbReference>
<evidence type="ECO:0000259" key="15">
    <source>
        <dbReference type="PROSITE" id="PS50110"/>
    </source>
</evidence>
<dbReference type="PROSITE" id="PS01124">
    <property type="entry name" value="HTH_ARAC_FAMILY_2"/>
    <property type="match status" value="1"/>
</dbReference>
<keyword evidence="4" id="KW-0808">Transferase</keyword>
<dbReference type="SUPFAM" id="SSF52172">
    <property type="entry name" value="CheY-like"/>
    <property type="match status" value="1"/>
</dbReference>
<keyword evidence="17" id="KW-1185">Reference proteome</keyword>
<evidence type="ECO:0000256" key="10">
    <source>
        <dbReference type="ARBA" id="ARBA00023163"/>
    </source>
</evidence>
<dbReference type="Pfam" id="PF02518">
    <property type="entry name" value="HATPase_c"/>
    <property type="match status" value="1"/>
</dbReference>
<dbReference type="Pfam" id="PF00072">
    <property type="entry name" value="Response_reg"/>
    <property type="match status" value="1"/>
</dbReference>